<comment type="similarity">
    <text evidence="1 3">Belongs to the bacterial flagellin family.</text>
</comment>
<reference evidence="6" key="1">
    <citation type="submission" date="2023-07" db="EMBL/GenBank/DDBJ databases">
        <title>Genomic Encyclopedia of Type Strains, Phase IV (KMG-IV): sequencing the most valuable type-strain genomes for metagenomic binning, comparative biology and taxonomic classification.</title>
        <authorList>
            <person name="Goeker M."/>
        </authorList>
    </citation>
    <scope>NUCLEOTIDE SEQUENCE</scope>
    <source>
        <strain evidence="6">DSM 21202</strain>
    </source>
</reference>
<evidence type="ECO:0000256" key="2">
    <source>
        <dbReference type="ARBA" id="ARBA00023143"/>
    </source>
</evidence>
<dbReference type="GO" id="GO:0009288">
    <property type="term" value="C:bacterial-type flagellum"/>
    <property type="evidence" value="ECO:0007669"/>
    <property type="project" value="UniProtKB-SubCell"/>
</dbReference>
<dbReference type="Proteomes" id="UP001229244">
    <property type="component" value="Unassembled WGS sequence"/>
</dbReference>
<dbReference type="EMBL" id="JAUSUL010000006">
    <property type="protein sequence ID" value="MDQ0317577.1"/>
    <property type="molecule type" value="Genomic_DNA"/>
</dbReference>
<evidence type="ECO:0000313" key="7">
    <source>
        <dbReference type="Proteomes" id="UP001229244"/>
    </source>
</evidence>
<sequence>MRTSLISTATLHNSPRSNLAEMQKRLSDATKEVSTGRHADVGLKLGDRTGRNVALRRDLGNLEAMITSNSLAKARISQTHTVLGSMGETMDAIQQNLTTYPDTNQTIRLLETQSKEGMQALIRTMNSTDGRVYLFGGINSSQPPMADYDGAPRTAVDNALIAKFGLSIPPQNDSAGLAAITPADMQDFIDNEFDALFQDPDWGTTWSSASDEAITSRISPDETVRTSITANTDATRRLAKALTMLGEFNMNALDPDTRKVVYENAITTLNSGLTETISERANLGHFEKRINVADERMHAAIDIVETRINAFETVDPVDAKVEVDQLTTQIEMSYSLTTQIMRLSIMKYA</sequence>
<keyword evidence="2 3" id="KW-0975">Bacterial flagellum</keyword>
<gene>
    <name evidence="6" type="ORF">J2S73_004063</name>
</gene>
<dbReference type="NCBIfam" id="NF004669">
    <property type="entry name" value="PRK06008.1"/>
    <property type="match status" value="1"/>
</dbReference>
<feature type="domain" description="Flagellin C-terminal" evidence="5">
    <location>
        <begin position="269"/>
        <end position="346"/>
    </location>
</feature>
<dbReference type="Pfam" id="PF00669">
    <property type="entry name" value="Flagellin_N"/>
    <property type="match status" value="1"/>
</dbReference>
<name>A0AAE4AUV8_9HYPH</name>
<keyword evidence="6" id="KW-0969">Cilium</keyword>
<evidence type="ECO:0000313" key="6">
    <source>
        <dbReference type="EMBL" id="MDQ0317577.1"/>
    </source>
</evidence>
<dbReference type="GO" id="GO:0005198">
    <property type="term" value="F:structural molecule activity"/>
    <property type="evidence" value="ECO:0007669"/>
    <property type="project" value="UniProtKB-UniRule"/>
</dbReference>
<dbReference type="PANTHER" id="PTHR42792">
    <property type="entry name" value="FLAGELLIN"/>
    <property type="match status" value="1"/>
</dbReference>
<evidence type="ECO:0000259" key="5">
    <source>
        <dbReference type="Pfam" id="PF00700"/>
    </source>
</evidence>
<comment type="caution">
    <text evidence="6">The sequence shown here is derived from an EMBL/GenBank/DDBJ whole genome shotgun (WGS) entry which is preliminary data.</text>
</comment>
<dbReference type="PANTHER" id="PTHR42792:SF1">
    <property type="entry name" value="FLAGELLAR HOOK-ASSOCIATED PROTEIN 3"/>
    <property type="match status" value="1"/>
</dbReference>
<keyword evidence="6" id="KW-0966">Cell projection</keyword>
<keyword evidence="3" id="KW-0964">Secreted</keyword>
<dbReference type="InterPro" id="IPR046358">
    <property type="entry name" value="Flagellin_C"/>
</dbReference>
<dbReference type="AlphaFoldDB" id="A0AAE4AUV8"/>
<feature type="domain" description="Flagellin N-terminal" evidence="4">
    <location>
        <begin position="6"/>
        <end position="126"/>
    </location>
</feature>
<evidence type="ECO:0000256" key="1">
    <source>
        <dbReference type="ARBA" id="ARBA00005709"/>
    </source>
</evidence>
<organism evidence="6 7">
    <name type="scientific">Amorphus orientalis</name>
    <dbReference type="NCBI Taxonomy" id="649198"/>
    <lineage>
        <taxon>Bacteria</taxon>
        <taxon>Pseudomonadati</taxon>
        <taxon>Pseudomonadota</taxon>
        <taxon>Alphaproteobacteria</taxon>
        <taxon>Hyphomicrobiales</taxon>
        <taxon>Amorphaceae</taxon>
        <taxon>Amorphus</taxon>
    </lineage>
</organism>
<dbReference type="InterPro" id="IPR001029">
    <property type="entry name" value="Flagellin_N"/>
</dbReference>
<dbReference type="SUPFAM" id="SSF64518">
    <property type="entry name" value="Phase 1 flagellin"/>
    <property type="match status" value="1"/>
</dbReference>
<dbReference type="Pfam" id="PF00700">
    <property type="entry name" value="Flagellin_C"/>
    <property type="match status" value="1"/>
</dbReference>
<comment type="subcellular location">
    <subcellularLocation>
        <location evidence="3">Secreted</location>
    </subcellularLocation>
    <subcellularLocation>
        <location evidence="3">Bacterial flagellum</location>
    </subcellularLocation>
</comment>
<dbReference type="RefSeq" id="WP_306887501.1">
    <property type="nucleotide sequence ID" value="NZ_JAUSUL010000006.1"/>
</dbReference>
<keyword evidence="6" id="KW-0282">Flagellum</keyword>
<accession>A0AAE4AUV8</accession>
<dbReference type="GO" id="GO:0005576">
    <property type="term" value="C:extracellular region"/>
    <property type="evidence" value="ECO:0007669"/>
    <property type="project" value="UniProtKB-SubCell"/>
</dbReference>
<evidence type="ECO:0000256" key="3">
    <source>
        <dbReference type="RuleBase" id="RU362073"/>
    </source>
</evidence>
<dbReference type="InterPro" id="IPR001492">
    <property type="entry name" value="Flagellin"/>
</dbReference>
<proteinExistence type="inferred from homology"/>
<keyword evidence="7" id="KW-1185">Reference proteome</keyword>
<comment type="function">
    <text evidence="3">Flagellin is the subunit protein which polymerizes to form the filaments of bacterial flagella.</text>
</comment>
<dbReference type="Gene3D" id="1.20.1330.10">
    <property type="entry name" value="f41 fragment of flagellin, N-terminal domain"/>
    <property type="match status" value="1"/>
</dbReference>
<protein>
    <recommendedName>
        <fullName evidence="3">Flagellin</fullName>
    </recommendedName>
</protein>
<evidence type="ECO:0000259" key="4">
    <source>
        <dbReference type="Pfam" id="PF00669"/>
    </source>
</evidence>